<dbReference type="Gene3D" id="3.60.15.10">
    <property type="entry name" value="Ribonuclease Z/Hydroxyacylglutathione hydrolase-like"/>
    <property type="match status" value="1"/>
</dbReference>
<feature type="transmembrane region" description="Helical" evidence="6">
    <location>
        <begin position="90"/>
        <end position="109"/>
    </location>
</feature>
<evidence type="ECO:0000256" key="6">
    <source>
        <dbReference type="SAM" id="Phobius"/>
    </source>
</evidence>
<feature type="transmembrane region" description="Helical" evidence="6">
    <location>
        <begin position="276"/>
        <end position="294"/>
    </location>
</feature>
<keyword evidence="8" id="KW-0378">Hydrolase</keyword>
<feature type="transmembrane region" description="Helical" evidence="6">
    <location>
        <begin position="249"/>
        <end position="270"/>
    </location>
</feature>
<dbReference type="Pfam" id="PF00753">
    <property type="entry name" value="Lactamase_B"/>
    <property type="match status" value="1"/>
</dbReference>
<feature type="transmembrane region" description="Helical" evidence="6">
    <location>
        <begin position="57"/>
        <end position="78"/>
    </location>
</feature>
<feature type="domain" description="Metallo-beta-lactamase" evidence="7">
    <location>
        <begin position="537"/>
        <end position="723"/>
    </location>
</feature>
<dbReference type="Proteomes" id="UP000325243">
    <property type="component" value="Unassembled WGS sequence"/>
</dbReference>
<dbReference type="GO" id="GO:0005886">
    <property type="term" value="C:plasma membrane"/>
    <property type="evidence" value="ECO:0007669"/>
    <property type="project" value="UniProtKB-SubCell"/>
</dbReference>
<feature type="transmembrane region" description="Helical" evidence="6">
    <location>
        <begin position="343"/>
        <end position="362"/>
    </location>
</feature>
<comment type="subcellular location">
    <subcellularLocation>
        <location evidence="1">Cell membrane</location>
        <topology evidence="1">Multi-pass membrane protein</topology>
    </subcellularLocation>
</comment>
<dbReference type="PANTHER" id="PTHR30619:SF1">
    <property type="entry name" value="RECOMBINATION PROTEIN 2"/>
    <property type="match status" value="1"/>
</dbReference>
<dbReference type="SUPFAM" id="SSF56281">
    <property type="entry name" value="Metallo-hydrolase/oxidoreductase"/>
    <property type="match status" value="1"/>
</dbReference>
<dbReference type="PANTHER" id="PTHR30619">
    <property type="entry name" value="DNA INTERNALIZATION/COMPETENCE PROTEIN COMEC/REC2"/>
    <property type="match status" value="1"/>
</dbReference>
<keyword evidence="5 6" id="KW-0472">Membrane</keyword>
<dbReference type="InterPro" id="IPR001279">
    <property type="entry name" value="Metallo-B-lactamas"/>
</dbReference>
<accession>A0A5S4UVJ5</accession>
<reference evidence="8 9" key="1">
    <citation type="submission" date="2019-08" db="EMBL/GenBank/DDBJ databases">
        <authorList>
            <person name="Hu J."/>
        </authorList>
    </citation>
    <scope>NUCLEOTIDE SEQUENCE [LARGE SCALE GENOMIC DNA]</scope>
    <source>
        <strain evidence="8 9">NEAU-184</strain>
    </source>
</reference>
<dbReference type="CDD" id="cd07731">
    <property type="entry name" value="ComA-like_MBL-fold"/>
    <property type="match status" value="1"/>
</dbReference>
<dbReference type="InterPro" id="IPR036866">
    <property type="entry name" value="RibonucZ/Hydroxyglut_hydro"/>
</dbReference>
<dbReference type="InterPro" id="IPR035681">
    <property type="entry name" value="ComA-like_MBL"/>
</dbReference>
<keyword evidence="9" id="KW-1185">Reference proteome</keyword>
<evidence type="ECO:0000313" key="8">
    <source>
        <dbReference type="EMBL" id="TYL51054.1"/>
    </source>
</evidence>
<evidence type="ECO:0000256" key="3">
    <source>
        <dbReference type="ARBA" id="ARBA00022692"/>
    </source>
</evidence>
<feature type="transmembrane region" description="Helical" evidence="6">
    <location>
        <begin position="496"/>
        <end position="520"/>
    </location>
</feature>
<feature type="transmembrane region" description="Helical" evidence="6">
    <location>
        <begin position="32"/>
        <end position="50"/>
    </location>
</feature>
<feature type="transmembrane region" description="Helical" evidence="6">
    <location>
        <begin position="415"/>
        <end position="439"/>
    </location>
</feature>
<evidence type="ECO:0000313" key="9">
    <source>
        <dbReference type="Proteomes" id="UP000325243"/>
    </source>
</evidence>
<evidence type="ECO:0000256" key="1">
    <source>
        <dbReference type="ARBA" id="ARBA00004651"/>
    </source>
</evidence>
<keyword evidence="4 6" id="KW-1133">Transmembrane helix</keyword>
<feature type="transmembrane region" description="Helical" evidence="6">
    <location>
        <begin position="306"/>
        <end position="331"/>
    </location>
</feature>
<evidence type="ECO:0000256" key="4">
    <source>
        <dbReference type="ARBA" id="ARBA00022989"/>
    </source>
</evidence>
<dbReference type="RefSeq" id="WP_148735148.1">
    <property type="nucleotide sequence ID" value="NZ_VSSB01000002.1"/>
</dbReference>
<sequence length="776" mass="77869">MGDLRLLLPAVATWVTAWCAVAASDAGLDPAIVAGSIWAAAAALLATVVVGRRCRRVIMVAAIGLVVLAAAGLAASSAAVQLDRRADSPLTAIAAAHTSANVVIEVVAAPRPMRAMWAQAGEPPSLRVDAQVVAVDGRTVTPVPVTTTLDPPARELSLGVRIAMTARVAALPGAEQSAFRLRPEGEAVIQGPPPAWLAWAVVPRADLADAATGLDGDGAALVPGLSIGDTTAVGAELDEAMRASSLSHLTAVSGANCAIVTAAAFGLAALCGARRSVRVAAALIALAGFIVLVTPQPSVVRAGAMAVAVLVAIASGRPGGGVAALAVAVIGLLAFDPWLARDYGFALSAAATAGLILLAGPLAGRLARVMPVPLAVGLAVPLAAQLACQPILVLLDPAIALYGVPANLLAAPAAPVGTVVGLVACLVLPVLPAVGAALVQVAWLPATWIALVAHGASSLPGGRLVWLPDAPGALLLAACTALVLVLVFATRSRTRAWAGVVLAVVLAVPVGISAGGPLVVGATRPGDWDLAACEVGQGDAMLVRVDEATALIDTGPDPAALDRCLGLLGISRIDLLVITHWDADHAGGAEAVIGRVDTVLHGPLDGDRSDRVLGPLGDAGAESVEVVAGDRGTLGDASWRIAWPRPDAAPGNDASVVLDLEASGYRAVFLGDLGEEAQAGLLRSTELGRADVVKVAHHGSADQSERIYQELAATVGLIGVGADNGYGHPTAQLLELLAASRTTVVRTDRSGTCTLTADGDGEFGLWCERSGVGARS</sequence>
<dbReference type="EMBL" id="VSSB01000002">
    <property type="protein sequence ID" value="TYL51054.1"/>
    <property type="molecule type" value="Genomic_DNA"/>
</dbReference>
<name>A0A5S4UVJ5_9MICO</name>
<proteinExistence type="predicted"/>
<evidence type="ECO:0000259" key="7">
    <source>
        <dbReference type="SMART" id="SM00849"/>
    </source>
</evidence>
<dbReference type="GO" id="GO:0016787">
    <property type="term" value="F:hydrolase activity"/>
    <property type="evidence" value="ECO:0007669"/>
    <property type="project" value="UniProtKB-KW"/>
</dbReference>
<dbReference type="NCBIfam" id="TIGR00360">
    <property type="entry name" value="ComEC_N-term"/>
    <property type="match status" value="1"/>
</dbReference>
<dbReference type="Pfam" id="PF03772">
    <property type="entry name" value="Competence"/>
    <property type="match status" value="1"/>
</dbReference>
<evidence type="ECO:0000256" key="2">
    <source>
        <dbReference type="ARBA" id="ARBA00022475"/>
    </source>
</evidence>
<dbReference type="AlphaFoldDB" id="A0A5S4UVJ5"/>
<organism evidence="8 9">
    <name type="scientific">Agromyces mariniharenae</name>
    <dbReference type="NCBI Taxonomy" id="2604423"/>
    <lineage>
        <taxon>Bacteria</taxon>
        <taxon>Bacillati</taxon>
        <taxon>Actinomycetota</taxon>
        <taxon>Actinomycetes</taxon>
        <taxon>Micrococcales</taxon>
        <taxon>Microbacteriaceae</taxon>
        <taxon>Agromyces</taxon>
    </lineage>
</organism>
<keyword evidence="3 6" id="KW-0812">Transmembrane</keyword>
<dbReference type="SMART" id="SM00849">
    <property type="entry name" value="Lactamase_B"/>
    <property type="match status" value="1"/>
</dbReference>
<keyword evidence="2" id="KW-1003">Cell membrane</keyword>
<feature type="transmembrane region" description="Helical" evidence="6">
    <location>
        <begin position="472"/>
        <end position="489"/>
    </location>
</feature>
<protein>
    <submittedName>
        <fullName evidence="8">MBL fold metallo-hydrolase</fullName>
    </submittedName>
</protein>
<feature type="transmembrane region" description="Helical" evidence="6">
    <location>
        <begin position="374"/>
        <end position="395"/>
    </location>
</feature>
<comment type="caution">
    <text evidence="8">The sequence shown here is derived from an EMBL/GenBank/DDBJ whole genome shotgun (WGS) entry which is preliminary data.</text>
</comment>
<gene>
    <name evidence="8" type="ORF">FYC51_18150</name>
</gene>
<dbReference type="InterPro" id="IPR052159">
    <property type="entry name" value="Competence_DNA_uptake"/>
</dbReference>
<dbReference type="InterPro" id="IPR004477">
    <property type="entry name" value="ComEC_N"/>
</dbReference>
<evidence type="ECO:0000256" key="5">
    <source>
        <dbReference type="ARBA" id="ARBA00023136"/>
    </source>
</evidence>